<dbReference type="GO" id="GO:0051287">
    <property type="term" value="F:NAD binding"/>
    <property type="evidence" value="ECO:0007669"/>
    <property type="project" value="InterPro"/>
</dbReference>
<dbReference type="SUPFAM" id="SSF51735">
    <property type="entry name" value="NAD(P)-binding Rossmann-fold domains"/>
    <property type="match status" value="1"/>
</dbReference>
<dbReference type="InterPro" id="IPR036220">
    <property type="entry name" value="UDP-Glc/GDP-Man_DH_C_sf"/>
</dbReference>
<dbReference type="EMBL" id="SOAG01000003">
    <property type="protein sequence ID" value="TDS65026.1"/>
    <property type="molecule type" value="Genomic_DNA"/>
</dbReference>
<gene>
    <name evidence="6" type="ORF">C8P70_10346</name>
</gene>
<sequence length="444" mass="49647">MKKIAVIGQGYVGLPLAIAFSKHFPVVGYDINEKRIEELEQGKDSTKEVEGEQLKTALSEYKISEGVKGYFPSADLDSLTQADIYIITVPTPINEFNAPDLTPLKQASKLIASVLKKGDIVIYESTVYPGCTEEECIPVIEQYSQLKLNEDFFAGYSPERINPGDKINTLETIVKVTSGSTPEVAVKIDNLYKKIIKAGTHLAPSLKVAEAAKVIENAQRDVNISFVNELALIFDRIGIDTHEVLEAAGTKFNFLKFKPGLVGGHCISVDPYYLAHKAIQLGYYPDVILSGRRVNDEIPLFIANKVVKLMIQKRIDVSRSRVLLLGFSFKENCPDTRNTKVAKIYKELSSYGIEVDVYDPWVNPVEVKEEYGIEIITEIDRLKQHRYLRTDHRYGLTASPYSGVLLMTAHQEFKNLDIRSLVNEPGIVFDAKSVLKKGIADDRL</sequence>
<evidence type="ECO:0000313" key="6">
    <source>
        <dbReference type="EMBL" id="TDS65026.1"/>
    </source>
</evidence>
<dbReference type="RefSeq" id="WP_133711636.1">
    <property type="nucleotide sequence ID" value="NZ_SOAG01000003.1"/>
</dbReference>
<dbReference type="Proteomes" id="UP000295215">
    <property type="component" value="Unassembled WGS sequence"/>
</dbReference>
<comment type="caution">
    <text evidence="6">The sequence shown here is derived from an EMBL/GenBank/DDBJ whole genome shotgun (WGS) entry which is preliminary data.</text>
</comment>
<dbReference type="Pfam" id="PF03721">
    <property type="entry name" value="UDPG_MGDP_dh_N"/>
    <property type="match status" value="1"/>
</dbReference>
<dbReference type="GO" id="GO:0016628">
    <property type="term" value="F:oxidoreductase activity, acting on the CH-CH group of donors, NAD or NADP as acceptor"/>
    <property type="evidence" value="ECO:0007669"/>
    <property type="project" value="InterPro"/>
</dbReference>
<dbReference type="SUPFAM" id="SSF52413">
    <property type="entry name" value="UDP-glucose/GDP-mannose dehydrogenase C-terminal domain"/>
    <property type="match status" value="1"/>
</dbReference>
<evidence type="ECO:0000256" key="3">
    <source>
        <dbReference type="ARBA" id="ARBA00023027"/>
    </source>
</evidence>
<dbReference type="GO" id="GO:0016616">
    <property type="term" value="F:oxidoreductase activity, acting on the CH-OH group of donors, NAD or NADP as acceptor"/>
    <property type="evidence" value="ECO:0007669"/>
    <property type="project" value="InterPro"/>
</dbReference>
<protein>
    <submittedName>
        <fullName evidence="6">UDP-N-acetyl-D-galactosamine dehydrogenase</fullName>
    </submittedName>
</protein>
<dbReference type="Pfam" id="PF00984">
    <property type="entry name" value="UDPG_MGDP_dh"/>
    <property type="match status" value="1"/>
</dbReference>
<name>A0A4R7F3M1_9FLAO</name>
<evidence type="ECO:0000313" key="7">
    <source>
        <dbReference type="Proteomes" id="UP000295215"/>
    </source>
</evidence>
<proteinExistence type="inferred from homology"/>
<accession>A0A4R7F3M1</accession>
<dbReference type="GO" id="GO:0000271">
    <property type="term" value="P:polysaccharide biosynthetic process"/>
    <property type="evidence" value="ECO:0007669"/>
    <property type="project" value="InterPro"/>
</dbReference>
<dbReference type="OrthoDB" id="9803238at2"/>
<dbReference type="PIRSF" id="PIRSF500136">
    <property type="entry name" value="UDP_ManNAc_DH"/>
    <property type="match status" value="1"/>
</dbReference>
<evidence type="ECO:0000256" key="1">
    <source>
        <dbReference type="ARBA" id="ARBA00006601"/>
    </source>
</evidence>
<keyword evidence="3" id="KW-0520">NAD</keyword>
<dbReference type="InterPro" id="IPR028359">
    <property type="entry name" value="UDP_ManNAc/GlcNAc_DH"/>
</dbReference>
<keyword evidence="7" id="KW-1185">Reference proteome</keyword>
<evidence type="ECO:0000256" key="4">
    <source>
        <dbReference type="PIRNR" id="PIRNR000124"/>
    </source>
</evidence>
<dbReference type="InterPro" id="IPR036291">
    <property type="entry name" value="NAD(P)-bd_dom_sf"/>
</dbReference>
<dbReference type="SUPFAM" id="SSF48179">
    <property type="entry name" value="6-phosphogluconate dehydrogenase C-terminal domain-like"/>
    <property type="match status" value="1"/>
</dbReference>
<dbReference type="InterPro" id="IPR014026">
    <property type="entry name" value="UDP-Glc/GDP-Man_DH_dimer"/>
</dbReference>
<dbReference type="InterPro" id="IPR001732">
    <property type="entry name" value="UDP-Glc/GDP-Man_DH_N"/>
</dbReference>
<dbReference type="Pfam" id="PF03720">
    <property type="entry name" value="UDPG_MGDP_dh_C"/>
    <property type="match status" value="1"/>
</dbReference>
<comment type="similarity">
    <text evidence="1 4">Belongs to the UDP-glucose/GDP-mannose dehydrogenase family.</text>
</comment>
<dbReference type="NCBIfam" id="TIGR03026">
    <property type="entry name" value="NDP-sugDHase"/>
    <property type="match status" value="1"/>
</dbReference>
<evidence type="ECO:0000259" key="5">
    <source>
        <dbReference type="SMART" id="SM00984"/>
    </source>
</evidence>
<evidence type="ECO:0000256" key="2">
    <source>
        <dbReference type="ARBA" id="ARBA00023002"/>
    </source>
</evidence>
<dbReference type="Gene3D" id="3.40.50.720">
    <property type="entry name" value="NAD(P)-binding Rossmann-like Domain"/>
    <property type="match status" value="2"/>
</dbReference>
<dbReference type="InterPro" id="IPR008927">
    <property type="entry name" value="6-PGluconate_DH-like_C_sf"/>
</dbReference>
<dbReference type="InterPro" id="IPR017476">
    <property type="entry name" value="UDP-Glc/GDP-Man"/>
</dbReference>
<reference evidence="6 7" key="1">
    <citation type="submission" date="2019-03" db="EMBL/GenBank/DDBJ databases">
        <title>Genomic Encyclopedia of Archaeal and Bacterial Type Strains, Phase II (KMG-II): from individual species to whole genera.</title>
        <authorList>
            <person name="Goeker M."/>
        </authorList>
    </citation>
    <scope>NUCLEOTIDE SEQUENCE [LARGE SCALE GENOMIC DNA]</scope>
    <source>
        <strain evidence="6 7">DSM 28213</strain>
    </source>
</reference>
<keyword evidence="2" id="KW-0560">Oxidoreductase</keyword>
<dbReference type="InterPro" id="IPR014027">
    <property type="entry name" value="UDP-Glc/GDP-Man_DH_C"/>
</dbReference>
<dbReference type="PIRSF" id="PIRSF000124">
    <property type="entry name" value="UDPglc_GDPman_dh"/>
    <property type="match status" value="1"/>
</dbReference>
<dbReference type="AlphaFoldDB" id="A0A4R7F3M1"/>
<dbReference type="SMART" id="SM00984">
    <property type="entry name" value="UDPG_MGDP_dh_C"/>
    <property type="match status" value="1"/>
</dbReference>
<feature type="domain" description="UDP-glucose/GDP-mannose dehydrogenase C-terminal" evidence="5">
    <location>
        <begin position="323"/>
        <end position="437"/>
    </location>
</feature>
<organism evidence="6 7">
    <name type="scientific">Myroides indicus</name>
    <dbReference type="NCBI Taxonomy" id="1323422"/>
    <lineage>
        <taxon>Bacteria</taxon>
        <taxon>Pseudomonadati</taxon>
        <taxon>Bacteroidota</taxon>
        <taxon>Flavobacteriia</taxon>
        <taxon>Flavobacteriales</taxon>
        <taxon>Flavobacteriaceae</taxon>
        <taxon>Myroides</taxon>
    </lineage>
</organism>
<dbReference type="PANTHER" id="PTHR43491">
    <property type="entry name" value="UDP-N-ACETYL-D-MANNOSAMINE DEHYDROGENASE"/>
    <property type="match status" value="1"/>
</dbReference>
<dbReference type="PANTHER" id="PTHR43491:SF2">
    <property type="entry name" value="UDP-N-ACETYL-D-MANNOSAMINE DEHYDROGENASE"/>
    <property type="match status" value="1"/>
</dbReference>